<dbReference type="Pfam" id="PF08617">
    <property type="entry name" value="CGI-121"/>
    <property type="match status" value="1"/>
</dbReference>
<dbReference type="WBParaSite" id="ACRNAN_Path_454.g1726.t1">
    <property type="protein sequence ID" value="ACRNAN_Path_454.g1726.t1"/>
    <property type="gene ID" value="ACRNAN_Path_454.g1726"/>
</dbReference>
<organism evidence="6 7">
    <name type="scientific">Acrobeloides nanus</name>
    <dbReference type="NCBI Taxonomy" id="290746"/>
    <lineage>
        <taxon>Eukaryota</taxon>
        <taxon>Metazoa</taxon>
        <taxon>Ecdysozoa</taxon>
        <taxon>Nematoda</taxon>
        <taxon>Chromadorea</taxon>
        <taxon>Rhabditida</taxon>
        <taxon>Tylenchina</taxon>
        <taxon>Cephalobomorpha</taxon>
        <taxon>Cephaloboidea</taxon>
        <taxon>Cephalobidae</taxon>
        <taxon>Acrobeloides</taxon>
    </lineage>
</organism>
<reference evidence="7" key="1">
    <citation type="submission" date="2022-11" db="UniProtKB">
        <authorList>
            <consortium name="WormBaseParasite"/>
        </authorList>
    </citation>
    <scope>IDENTIFICATION</scope>
</reference>
<keyword evidence="3" id="KW-0819">tRNA processing</keyword>
<dbReference type="GO" id="GO:0005634">
    <property type="term" value="C:nucleus"/>
    <property type="evidence" value="ECO:0007669"/>
    <property type="project" value="UniProtKB-SubCell"/>
</dbReference>
<dbReference type="InterPro" id="IPR036504">
    <property type="entry name" value="CGI121/TPRKB_sf"/>
</dbReference>
<keyword evidence="4 5" id="KW-0539">Nucleus</keyword>
<keyword evidence="6" id="KW-1185">Reference proteome</keyword>
<accession>A0A914C8B6</accession>
<comment type="similarity">
    <text evidence="2 5">Belongs to the CGI121/TPRKB family.</text>
</comment>
<comment type="subcellular location">
    <subcellularLocation>
        <location evidence="1">Nucleus</location>
    </subcellularLocation>
</comment>
<dbReference type="GO" id="GO:0002949">
    <property type="term" value="P:tRNA threonylcarbamoyladenosine modification"/>
    <property type="evidence" value="ECO:0007669"/>
    <property type="project" value="TreeGrafter"/>
</dbReference>
<dbReference type="Proteomes" id="UP000887540">
    <property type="component" value="Unplaced"/>
</dbReference>
<sequence>MKSGVSRLYELQPDPYDVSQRRYLRVCVFKDVKNAVELRKLLRCGEIDAAFIRAELVVEPFILLAAANRAVHQAAHNRMFTRSLSAELIYSLSPTRNISESLNTFGIAEESQNLIVAVFDDAKGNKMVKLSKKIDGTAVPIETLRELALIPFIKKVYQVGDPALNTESLSDLIVTRIVTKDIV</sequence>
<dbReference type="PANTHER" id="PTHR15840">
    <property type="entry name" value="CGI-121 FAMILY MEMBER"/>
    <property type="match status" value="1"/>
</dbReference>
<dbReference type="SUPFAM" id="SSF143870">
    <property type="entry name" value="PF0523-like"/>
    <property type="match status" value="1"/>
</dbReference>
<protein>
    <submittedName>
        <fullName evidence="7">Uncharacterized protein</fullName>
    </submittedName>
</protein>
<name>A0A914C8B6_9BILA</name>
<dbReference type="AlphaFoldDB" id="A0A914C8B6"/>
<evidence type="ECO:0000256" key="5">
    <source>
        <dbReference type="RuleBase" id="RU004398"/>
    </source>
</evidence>
<evidence type="ECO:0000256" key="2">
    <source>
        <dbReference type="ARBA" id="ARBA00005546"/>
    </source>
</evidence>
<evidence type="ECO:0000256" key="3">
    <source>
        <dbReference type="ARBA" id="ARBA00022694"/>
    </source>
</evidence>
<dbReference type="NCBIfam" id="NF011465">
    <property type="entry name" value="PRK14886.1-1"/>
    <property type="match status" value="1"/>
</dbReference>
<dbReference type="GO" id="GO:0005829">
    <property type="term" value="C:cytosol"/>
    <property type="evidence" value="ECO:0007669"/>
    <property type="project" value="TreeGrafter"/>
</dbReference>
<evidence type="ECO:0000313" key="6">
    <source>
        <dbReference type="Proteomes" id="UP000887540"/>
    </source>
</evidence>
<dbReference type="Gene3D" id="3.30.2380.10">
    <property type="entry name" value="CGI121/TPRKB"/>
    <property type="match status" value="1"/>
</dbReference>
<dbReference type="GO" id="GO:0000408">
    <property type="term" value="C:EKC/KEOPS complex"/>
    <property type="evidence" value="ECO:0007669"/>
    <property type="project" value="TreeGrafter"/>
</dbReference>
<proteinExistence type="inferred from homology"/>
<evidence type="ECO:0000313" key="7">
    <source>
        <dbReference type="WBParaSite" id="ACRNAN_Path_454.g1726.t1"/>
    </source>
</evidence>
<evidence type="ECO:0000256" key="1">
    <source>
        <dbReference type="ARBA" id="ARBA00004123"/>
    </source>
</evidence>
<dbReference type="PANTHER" id="PTHR15840:SF10">
    <property type="entry name" value="EKC_KEOPS COMPLEX SUBUNIT TPRKB"/>
    <property type="match status" value="1"/>
</dbReference>
<evidence type="ECO:0000256" key="4">
    <source>
        <dbReference type="ARBA" id="ARBA00023242"/>
    </source>
</evidence>
<dbReference type="InterPro" id="IPR013926">
    <property type="entry name" value="CGI121/TPRKB"/>
</dbReference>